<dbReference type="AlphaFoldDB" id="A0A507DM26"/>
<proteinExistence type="predicted"/>
<gene>
    <name evidence="1" type="ORF">SeMB42_g01223</name>
</gene>
<accession>A0A507DM26</accession>
<keyword evidence="2" id="KW-1185">Reference proteome</keyword>
<sequence>MATCVGNRAVIDVHHLIDTIEHEPDLDGTALDTLTGAILLKSRSYPLTGHTFLYGLPHNISILLRLLDSVKQHQTAGQSVLRILAVWIYCNPSYQKPSHVPFYELTRPPPNEEVDRDALLVSEIMLRHDVNVIPTLVRWYNRRSMTNEGWDESLTMLSSILDILINLIRCGGESSITTLRLLQGENHPKFIDQVEQWIDCVVMIIPQASSSSQDVSSTLAKALAVYECLAKRTVDKALFLSSVACSLLGWCNRQLDGSLVQNTVSRIPRIQVLLVDIVTYLMLKSDTVPYSHVSTFLSNALTFVIRLKAMNSEQTSSSLPMQPFLPNEIKPVVFLLERCLTAFLMDQHLDVIFTQVLIVWQTLLPGSVTIPPKPIPQHSNSTATPVVNVKGSVELVYLTILVLRMLTKREMLRPFDKETYSLINIEELMFAQQILSTTIHNNSLILSVRGYAREYILVCARRPSYWKLVVDTMSVLEEILAIIIQELDEFDQSMMAVFSSTGLSNSSNFVRPQTAAVASNSHRLINGAEASSAIRPTSSERMVAGTGRWKFDLDAEIRVFLKKDASIVISKLKSLTPKTDAISECLDFLSSLMTAGRRAIDGRINNHQHPKLSRLRPVSTSQHQLLSLAAEPADAWTMNHRVLPQVIGRSSVSSGRNGVREI</sequence>
<evidence type="ECO:0000313" key="2">
    <source>
        <dbReference type="Proteomes" id="UP000317494"/>
    </source>
</evidence>
<protein>
    <submittedName>
        <fullName evidence="1">Uncharacterized protein</fullName>
    </submittedName>
</protein>
<organism evidence="1 2">
    <name type="scientific">Synchytrium endobioticum</name>
    <dbReference type="NCBI Taxonomy" id="286115"/>
    <lineage>
        <taxon>Eukaryota</taxon>
        <taxon>Fungi</taxon>
        <taxon>Fungi incertae sedis</taxon>
        <taxon>Chytridiomycota</taxon>
        <taxon>Chytridiomycota incertae sedis</taxon>
        <taxon>Chytridiomycetes</taxon>
        <taxon>Synchytriales</taxon>
        <taxon>Synchytriaceae</taxon>
        <taxon>Synchytrium</taxon>
    </lineage>
</organism>
<name>A0A507DM26_9FUNG</name>
<evidence type="ECO:0000313" key="1">
    <source>
        <dbReference type="EMBL" id="TPX52714.1"/>
    </source>
</evidence>
<dbReference type="EMBL" id="QEAN01000029">
    <property type="protein sequence ID" value="TPX52714.1"/>
    <property type="molecule type" value="Genomic_DNA"/>
</dbReference>
<comment type="caution">
    <text evidence="1">The sequence shown here is derived from an EMBL/GenBank/DDBJ whole genome shotgun (WGS) entry which is preliminary data.</text>
</comment>
<dbReference type="VEuPathDB" id="FungiDB:SeMB42_g01223"/>
<reference evidence="1 2" key="1">
    <citation type="journal article" date="2019" name="Sci. Rep.">
        <title>Comparative genomics of chytrid fungi reveal insights into the obligate biotrophic and pathogenic lifestyle of Synchytrium endobioticum.</title>
        <authorList>
            <person name="van de Vossenberg B.T.L.H."/>
            <person name="Warris S."/>
            <person name="Nguyen H.D.T."/>
            <person name="van Gent-Pelzer M.P.E."/>
            <person name="Joly D.L."/>
            <person name="van de Geest H.C."/>
            <person name="Bonants P.J.M."/>
            <person name="Smith D.S."/>
            <person name="Levesque C.A."/>
            <person name="van der Lee T.A.J."/>
        </authorList>
    </citation>
    <scope>NUCLEOTIDE SEQUENCE [LARGE SCALE GENOMIC DNA]</scope>
    <source>
        <strain evidence="1 2">MB42</strain>
    </source>
</reference>
<dbReference type="Proteomes" id="UP000317494">
    <property type="component" value="Unassembled WGS sequence"/>
</dbReference>